<proteinExistence type="predicted"/>
<name>A0ACB8MS87_CITSI</name>
<evidence type="ECO:0000313" key="2">
    <source>
        <dbReference type="Proteomes" id="UP000829398"/>
    </source>
</evidence>
<comment type="caution">
    <text evidence="1">The sequence shown here is derived from an EMBL/GenBank/DDBJ whole genome shotgun (WGS) entry which is preliminary data.</text>
</comment>
<dbReference type="Proteomes" id="UP000829398">
    <property type="component" value="Chromosome 3"/>
</dbReference>
<keyword evidence="2" id="KW-1185">Reference proteome</keyword>
<gene>
    <name evidence="1" type="ORF">KPL71_010959</name>
</gene>
<protein>
    <submittedName>
        <fullName evidence="1">Uclacyanin-3</fullName>
    </submittedName>
</protein>
<sequence length="123" mass="12514">MATALLILLLVAPAVYAVEYTVGDTSGWTQGFDYTSWVSGKTFKVGDVLGHCPGGMKLAVTVVAASPPGTNTPSGSPPSTPATTGTPPSTTSSPPNGAACFFCSLYYNVMAVLFSFLVVAVMG</sequence>
<reference evidence="2" key="1">
    <citation type="journal article" date="2023" name="Hortic. Res.">
        <title>A chromosome-level phased genome enabling allele-level studies in sweet orange: a case study on citrus Huanglongbing tolerance.</title>
        <authorList>
            <person name="Wu B."/>
            <person name="Yu Q."/>
            <person name="Deng Z."/>
            <person name="Duan Y."/>
            <person name="Luo F."/>
            <person name="Gmitter F. Jr."/>
        </authorList>
    </citation>
    <scope>NUCLEOTIDE SEQUENCE [LARGE SCALE GENOMIC DNA]</scope>
    <source>
        <strain evidence="2">cv. Valencia</strain>
    </source>
</reference>
<dbReference type="EMBL" id="CM039172">
    <property type="protein sequence ID" value="KAH9788684.1"/>
    <property type="molecule type" value="Genomic_DNA"/>
</dbReference>
<accession>A0ACB8MS87</accession>
<evidence type="ECO:0000313" key="1">
    <source>
        <dbReference type="EMBL" id="KAH9788684.1"/>
    </source>
</evidence>
<organism evidence="1 2">
    <name type="scientific">Citrus sinensis</name>
    <name type="common">Sweet orange</name>
    <name type="synonym">Citrus aurantium var. sinensis</name>
    <dbReference type="NCBI Taxonomy" id="2711"/>
    <lineage>
        <taxon>Eukaryota</taxon>
        <taxon>Viridiplantae</taxon>
        <taxon>Streptophyta</taxon>
        <taxon>Embryophyta</taxon>
        <taxon>Tracheophyta</taxon>
        <taxon>Spermatophyta</taxon>
        <taxon>Magnoliopsida</taxon>
        <taxon>eudicotyledons</taxon>
        <taxon>Gunneridae</taxon>
        <taxon>Pentapetalae</taxon>
        <taxon>rosids</taxon>
        <taxon>malvids</taxon>
        <taxon>Sapindales</taxon>
        <taxon>Rutaceae</taxon>
        <taxon>Aurantioideae</taxon>
        <taxon>Citrus</taxon>
    </lineage>
</organism>